<keyword evidence="3" id="KW-1185">Reference proteome</keyword>
<accession>A0A6H5GH48</accession>
<evidence type="ECO:0000256" key="1">
    <source>
        <dbReference type="SAM" id="MobiDB-lite"/>
    </source>
</evidence>
<dbReference type="Proteomes" id="UP000479000">
    <property type="component" value="Unassembled WGS sequence"/>
</dbReference>
<feature type="compositionally biased region" description="Low complexity" evidence="1">
    <location>
        <begin position="778"/>
        <end position="790"/>
    </location>
</feature>
<feature type="compositionally biased region" description="Low complexity" evidence="1">
    <location>
        <begin position="100"/>
        <end position="115"/>
    </location>
</feature>
<dbReference type="EMBL" id="CADCXU010010508">
    <property type="protein sequence ID" value="CAB0001371.1"/>
    <property type="molecule type" value="Genomic_DNA"/>
</dbReference>
<evidence type="ECO:0000313" key="3">
    <source>
        <dbReference type="Proteomes" id="UP000479000"/>
    </source>
</evidence>
<proteinExistence type="predicted"/>
<feature type="compositionally biased region" description="Low complexity" evidence="1">
    <location>
        <begin position="620"/>
        <end position="645"/>
    </location>
</feature>
<name>A0A6H5GH48_9HEMI</name>
<feature type="compositionally biased region" description="Polar residues" evidence="1">
    <location>
        <begin position="144"/>
        <end position="154"/>
    </location>
</feature>
<sequence length="861" mass="90424">MNTEQTDMPSTVTPTAFPKDYHSSQSIETTITPGPDFSITTLSPFSETVHSTTVFEQDSMPSSSVPMEPDNSTPLFSSNDTTTPSYNPTGSQDTSETKFIITSPTSGTYTTITSTLPEQEQTPKMTAAYPSTMTAISEPITTIPPSGTVTSPSFGSDVHINTDATTETSKETEPASSILPSRRPSASPEVTTDESGSSVASTLRPVSFTTSTVTEPSTMATIYGTVRVIVGDVATKPTQSPSMTGVSLPSDSGMSTLVEDLPSSPFSTTLAETTSTTLKDTVLAKTTDGYSTTEKQSFTVEPTLDSSTRFSTSITTTEIAPTTETYNLTTSPFEETSTEKNSGVSGTTFTVPDLTTKESSTDKPELSDDSSTSFILTSTIRSTDMAQTPSPIGASEGSHETPQTTISETQTESAPYDRNLATSAIGTQTTPPFITTVFQPETSPVSNFETTQSIITSPTPPITMSSDDDIQTSKDVIEVPYSIPASTYGSTTGATLISTIKTTTVRKDIDARTPQLQSTFDLKPSKDTTEEPHTVSASTYDSTTGTTMGSTAPDSETQTSREIQTTIQGTTESDSTILQAGTSVDGSSTRATWPTITAAIPGATNEPTTPTTIGRDFETETSSQSQTTSRSEVETETTSQIQSTTDLSTAHIRNATHDSAFTTVQPDMTPGSTLSSRSMGTTEPFGAVPLSTFGGTMISSEASTIATIVETQTFSQIPTTDLGTTESQTKILPTTIRAEESGTAPGATYSAKITTLPTTIISNIESGTSQGTTEKSDSGSGSSYESTTPSLEQSTIKSDFVAKTTTQIRTTTDLATAHSHTEKSPITSTTLQRDTEGSTYATITSIGTTQPSGAVPGSTFD</sequence>
<feature type="non-terminal residue" evidence="2">
    <location>
        <position position="861"/>
    </location>
</feature>
<feature type="compositionally biased region" description="Polar residues" evidence="1">
    <location>
        <begin position="369"/>
        <end position="390"/>
    </location>
</feature>
<feature type="compositionally biased region" description="Polar residues" evidence="1">
    <location>
        <begin position="52"/>
        <end position="94"/>
    </location>
</feature>
<protein>
    <submittedName>
        <fullName evidence="2">Uncharacterized protein</fullName>
    </submittedName>
</protein>
<feature type="compositionally biased region" description="Polar residues" evidence="1">
    <location>
        <begin position="1"/>
        <end position="14"/>
    </location>
</feature>
<feature type="region of interest" description="Disordered" evidence="1">
    <location>
        <begin position="762"/>
        <end position="798"/>
    </location>
</feature>
<feature type="compositionally biased region" description="Polar residues" evidence="1">
    <location>
        <begin position="535"/>
        <end position="595"/>
    </location>
</feature>
<feature type="compositionally biased region" description="Polar residues" evidence="1">
    <location>
        <begin position="657"/>
        <end position="681"/>
    </location>
</feature>
<feature type="region of interest" description="Disordered" evidence="1">
    <location>
        <begin position="144"/>
        <end position="202"/>
    </location>
</feature>
<feature type="compositionally biased region" description="Polar residues" evidence="1">
    <location>
        <begin position="23"/>
        <end position="39"/>
    </location>
</feature>
<dbReference type="AlphaFoldDB" id="A0A6H5GH48"/>
<feature type="region of interest" description="Disordered" evidence="1">
    <location>
        <begin position="52"/>
        <end position="123"/>
    </location>
</feature>
<feature type="region of interest" description="Disordered" evidence="1">
    <location>
        <begin position="812"/>
        <end position="838"/>
    </location>
</feature>
<feature type="compositionally biased region" description="Polar residues" evidence="1">
    <location>
        <begin position="330"/>
        <end position="350"/>
    </location>
</feature>
<feature type="region of interest" description="Disordered" evidence="1">
    <location>
        <begin position="444"/>
        <end position="467"/>
    </location>
</feature>
<feature type="compositionally biased region" description="Basic and acidic residues" evidence="1">
    <location>
        <begin position="355"/>
        <end position="366"/>
    </location>
</feature>
<reference evidence="2 3" key="1">
    <citation type="submission" date="2020-02" db="EMBL/GenBank/DDBJ databases">
        <authorList>
            <person name="Ferguson B K."/>
        </authorList>
    </citation>
    <scope>NUCLEOTIDE SEQUENCE [LARGE SCALE GENOMIC DNA]</scope>
</reference>
<evidence type="ECO:0000313" key="2">
    <source>
        <dbReference type="EMBL" id="CAB0001371.1"/>
    </source>
</evidence>
<feature type="region of interest" description="Disordered" evidence="1">
    <location>
        <begin position="330"/>
        <end position="415"/>
    </location>
</feature>
<feature type="region of interest" description="Disordered" evidence="1">
    <location>
        <begin position="1"/>
        <end position="39"/>
    </location>
</feature>
<gene>
    <name evidence="2" type="ORF">NTEN_LOCUS7158</name>
</gene>
<feature type="compositionally biased region" description="Polar residues" evidence="1">
    <location>
        <begin position="824"/>
        <end position="838"/>
    </location>
</feature>
<organism evidence="2 3">
    <name type="scientific">Nesidiocoris tenuis</name>
    <dbReference type="NCBI Taxonomy" id="355587"/>
    <lineage>
        <taxon>Eukaryota</taxon>
        <taxon>Metazoa</taxon>
        <taxon>Ecdysozoa</taxon>
        <taxon>Arthropoda</taxon>
        <taxon>Hexapoda</taxon>
        <taxon>Insecta</taxon>
        <taxon>Pterygota</taxon>
        <taxon>Neoptera</taxon>
        <taxon>Paraneoptera</taxon>
        <taxon>Hemiptera</taxon>
        <taxon>Heteroptera</taxon>
        <taxon>Panheteroptera</taxon>
        <taxon>Cimicomorpha</taxon>
        <taxon>Miridae</taxon>
        <taxon>Dicyphina</taxon>
        <taxon>Nesidiocoris</taxon>
    </lineage>
</organism>
<feature type="compositionally biased region" description="Polar residues" evidence="1">
    <location>
        <begin position="444"/>
        <end position="453"/>
    </location>
</feature>
<feature type="compositionally biased region" description="Low complexity" evidence="1">
    <location>
        <begin position="454"/>
        <end position="465"/>
    </location>
</feature>
<feature type="compositionally biased region" description="Polar residues" evidence="1">
    <location>
        <begin position="400"/>
        <end position="413"/>
    </location>
</feature>
<feature type="region of interest" description="Disordered" evidence="1">
    <location>
        <begin position="516"/>
        <end position="687"/>
    </location>
</feature>
<feature type="compositionally biased region" description="Basic and acidic residues" evidence="1">
    <location>
        <begin position="523"/>
        <end position="533"/>
    </location>
</feature>
<feature type="compositionally biased region" description="Polar residues" evidence="1">
    <location>
        <begin position="188"/>
        <end position="201"/>
    </location>
</feature>